<evidence type="ECO:0000313" key="14">
    <source>
        <dbReference type="Proteomes" id="UP000001261"/>
    </source>
</evidence>
<dbReference type="InterPro" id="IPR000178">
    <property type="entry name" value="TF_IF2_bacterial-like"/>
</dbReference>
<dbReference type="Proteomes" id="UP000001261">
    <property type="component" value="Unassembled WGS sequence"/>
</dbReference>
<dbReference type="InterPro" id="IPR000795">
    <property type="entry name" value="T_Tr_GTP-bd_dom"/>
</dbReference>
<dbReference type="FunFam" id="3.40.50.10050:FF:000001">
    <property type="entry name" value="Translation initiation factor IF-2"/>
    <property type="match status" value="1"/>
</dbReference>
<feature type="compositionally biased region" description="Polar residues" evidence="11">
    <location>
        <begin position="222"/>
        <end position="235"/>
    </location>
</feature>
<dbReference type="CDD" id="cd03692">
    <property type="entry name" value="mtIF2_IVc"/>
    <property type="match status" value="1"/>
</dbReference>
<feature type="compositionally biased region" description="Polar residues" evidence="11">
    <location>
        <begin position="285"/>
        <end position="302"/>
    </location>
</feature>
<dbReference type="STRING" id="246410.A0A0E1RWW3"/>
<keyword evidence="5" id="KW-0648">Protein biosynthesis</keyword>
<dbReference type="InterPro" id="IPR053905">
    <property type="entry name" value="EF-G-like_DII"/>
</dbReference>
<evidence type="ECO:0000256" key="4">
    <source>
        <dbReference type="ARBA" id="ARBA00022741"/>
    </source>
</evidence>
<evidence type="ECO:0000256" key="2">
    <source>
        <dbReference type="ARBA" id="ARBA00007733"/>
    </source>
</evidence>
<evidence type="ECO:0000256" key="11">
    <source>
        <dbReference type="SAM" id="MobiDB-lite"/>
    </source>
</evidence>
<dbReference type="EMBL" id="GG704916">
    <property type="protein sequence ID" value="EAS32960.2"/>
    <property type="molecule type" value="Genomic_DNA"/>
</dbReference>
<dbReference type="Gene3D" id="3.40.50.10050">
    <property type="entry name" value="Translation initiation factor IF- 2, domain 3"/>
    <property type="match status" value="1"/>
</dbReference>
<dbReference type="Pfam" id="PF04760">
    <property type="entry name" value="IF2_N"/>
    <property type="match status" value="1"/>
</dbReference>
<dbReference type="PROSITE" id="PS51722">
    <property type="entry name" value="G_TR_2"/>
    <property type="match status" value="1"/>
</dbReference>
<dbReference type="GeneID" id="4564501"/>
<name>A0A0E1RWW3_COCIM</name>
<dbReference type="Pfam" id="PF22042">
    <property type="entry name" value="EF-G_D2"/>
    <property type="match status" value="1"/>
</dbReference>
<evidence type="ECO:0000256" key="8">
    <source>
        <dbReference type="ARBA" id="ARBA00023134"/>
    </source>
</evidence>
<evidence type="ECO:0000256" key="3">
    <source>
        <dbReference type="ARBA" id="ARBA00022540"/>
    </source>
</evidence>
<dbReference type="FunFam" id="3.40.50.300:FF:000019">
    <property type="entry name" value="Translation initiation factor IF-2"/>
    <property type="match status" value="1"/>
</dbReference>
<feature type="domain" description="Tr-type G" evidence="12">
    <location>
        <begin position="485"/>
        <end position="655"/>
    </location>
</feature>
<dbReference type="OrthoDB" id="361630at2759"/>
<feature type="region of interest" description="Disordered" evidence="11">
    <location>
        <begin position="113"/>
        <end position="344"/>
    </location>
</feature>
<keyword evidence="3 13" id="KW-0396">Initiation factor</keyword>
<dbReference type="Gene3D" id="2.40.30.10">
    <property type="entry name" value="Translation factors"/>
    <property type="match status" value="2"/>
</dbReference>
<keyword evidence="7" id="KW-0496">Mitochondrion</keyword>
<dbReference type="PANTHER" id="PTHR43381">
    <property type="entry name" value="TRANSLATION INITIATION FACTOR IF-2-RELATED"/>
    <property type="match status" value="1"/>
</dbReference>
<dbReference type="GO" id="GO:0005525">
    <property type="term" value="F:GTP binding"/>
    <property type="evidence" value="ECO:0007669"/>
    <property type="project" value="UniProtKB-KW"/>
</dbReference>
<dbReference type="Pfam" id="PF00009">
    <property type="entry name" value="GTP_EFTU"/>
    <property type="match status" value="1"/>
</dbReference>
<comment type="similarity">
    <text evidence="2">Belongs to the TRAFAC class translation factor GTPase superfamily. Classic translation factor GTPase family. IF-2 subfamily.</text>
</comment>
<accession>A0A0E1RWW3</accession>
<keyword evidence="8" id="KW-0342">GTP-binding</keyword>
<feature type="region of interest" description="Disordered" evidence="11">
    <location>
        <begin position="368"/>
        <end position="404"/>
    </location>
</feature>
<dbReference type="FunFam" id="2.40.30.10:FF:000007">
    <property type="entry name" value="Translation initiation factor IF-2"/>
    <property type="match status" value="1"/>
</dbReference>
<dbReference type="Pfam" id="PF11987">
    <property type="entry name" value="IF-2"/>
    <property type="match status" value="1"/>
</dbReference>
<evidence type="ECO:0000256" key="6">
    <source>
        <dbReference type="ARBA" id="ARBA00022946"/>
    </source>
</evidence>
<dbReference type="Gene3D" id="3.40.50.300">
    <property type="entry name" value="P-loop containing nucleotide triphosphate hydrolases"/>
    <property type="match status" value="1"/>
</dbReference>
<keyword evidence="6" id="KW-0809">Transit peptide</keyword>
<proteinExistence type="inferred from homology"/>
<dbReference type="AlphaFoldDB" id="A0A0E1RWW3"/>
<evidence type="ECO:0000256" key="7">
    <source>
        <dbReference type="ARBA" id="ARBA00023128"/>
    </source>
</evidence>
<dbReference type="GO" id="GO:0003743">
    <property type="term" value="F:translation initiation factor activity"/>
    <property type="evidence" value="ECO:0007669"/>
    <property type="project" value="UniProtKB-KW"/>
</dbReference>
<dbReference type="GO" id="GO:0003924">
    <property type="term" value="F:GTPase activity"/>
    <property type="evidence" value="ECO:0007669"/>
    <property type="project" value="InterPro"/>
</dbReference>
<dbReference type="SUPFAM" id="SSF52540">
    <property type="entry name" value="P-loop containing nucleoside triphosphate hydrolases"/>
    <property type="match status" value="1"/>
</dbReference>
<feature type="compositionally biased region" description="Polar residues" evidence="11">
    <location>
        <begin position="124"/>
        <end position="142"/>
    </location>
</feature>
<dbReference type="PROSITE" id="PS01176">
    <property type="entry name" value="IF2"/>
    <property type="match status" value="1"/>
</dbReference>
<organism evidence="13 14">
    <name type="scientific">Coccidioides immitis (strain RS)</name>
    <name type="common">Valley fever fungus</name>
    <dbReference type="NCBI Taxonomy" id="246410"/>
    <lineage>
        <taxon>Eukaryota</taxon>
        <taxon>Fungi</taxon>
        <taxon>Dikarya</taxon>
        <taxon>Ascomycota</taxon>
        <taxon>Pezizomycotina</taxon>
        <taxon>Eurotiomycetes</taxon>
        <taxon>Eurotiomycetidae</taxon>
        <taxon>Onygenales</taxon>
        <taxon>Onygenaceae</taxon>
        <taxon>Coccidioides</taxon>
    </lineage>
</organism>
<dbReference type="FunCoup" id="A0A0E1RWW3">
    <property type="interactions" value="478"/>
</dbReference>
<dbReference type="GO" id="GO:0005739">
    <property type="term" value="C:mitochondrion"/>
    <property type="evidence" value="ECO:0007669"/>
    <property type="project" value="UniProtKB-SubCell"/>
</dbReference>
<evidence type="ECO:0000256" key="10">
    <source>
        <dbReference type="ARBA" id="ARBA00044200"/>
    </source>
</evidence>
<feature type="compositionally biased region" description="Basic and acidic residues" evidence="11">
    <location>
        <begin position="236"/>
        <end position="246"/>
    </location>
</feature>
<dbReference type="NCBIfam" id="TIGR00487">
    <property type="entry name" value="IF-2"/>
    <property type="match status" value="1"/>
</dbReference>
<keyword evidence="4" id="KW-0547">Nucleotide-binding</keyword>
<feature type="compositionally biased region" description="Basic and acidic residues" evidence="11">
    <location>
        <begin position="388"/>
        <end position="398"/>
    </location>
</feature>
<sequence length="1013" mass="110927">MRRSALKALPCNCCRLRSHARSAAWIPSSLYFRPQTRQFSSAVALLNGDNNGVTSPAAAGATPASAVSPKPTSPKFGFGGGWGKPTFRSGSQLTVDEMNQRERVLAQRKLETARIPPKPAENWGKQTNQAHVKQSTQTTPNANRFRIIWGGSKRERDSPLATTDSPPRTDGFGRERRPPEESKPATDSGRAYNRPGSNTGFVSFMPQRGTGDSIGVHKGPATGSSERTASKSSSVAEREARFRDNGSDTWGFTRFRKILPEPSDMPTPGETGPQVPRREAPPPSKQQDVAISSPHNQDLSSSAEKRQISGVETDIPSAVQIGAAEGASRAPRQQKKKDRWKSTKELEAKEQEFFATSRRFGYDLDEEFDVEDDGGAGRARRRRKERKKEKEAQRRAQKDNNTPTPIYLPEFISVANLANALSVRPSTFLESLQELGFEEATFDHVLDAETAGLIAAEYNYEPIFETNDNDLVAQPIPEDTSHWPSRPPVVTIMGHVDHGKTTILDWLRKSSVAASEHGGITQHIGAFSVMMPSGKQITFLDTPGHAAFLEMRKRGADVTDIVILVVAADDSVKPQTIEAIKHAKQANVPMIVAINKVDKDNVNIERVKQDLARHNVSVEDYGGDVQAVCVSGKTGQGMLELEEAAVTLSEMLDLRADHENNVEGWVIEATTKPGGRVATVLVRRGTLRPGDVIVAGTAWARIRTLKNEAGVEVKDAPPGTPVEVDGWREQPLAGNEVLQATSEQIAKDVVQLRLEKEENKQLSGDMEAINEARRERRQRAAGASQEESSDELAGVSDDSATSGSKGIPFIIKSDVSGSAEAIVNSVSAIGNNEVYANVLRSTVGQVSEFDIEHAAAANAHIISFNQVVDPQQSRLAESKGVKILDHRVIYELIDDVKAKLSEHLPPNLVQRVSGEAEIGQIFEITLKGRLKTSIAGCKVKNGVITRAHKIRVFRGKNKDVVYDGTISSLKNVKKDVTEMRKGTECGMAFENWTEFQVGDQVQTYEEIREKRHL</sequence>
<gene>
    <name evidence="13" type="ORF">CIMG_03984</name>
</gene>
<dbReference type="RefSeq" id="XP_001244543.2">
    <property type="nucleotide sequence ID" value="XM_001244542.2"/>
</dbReference>
<dbReference type="CDD" id="cd03702">
    <property type="entry name" value="IF2_mtIF2_II"/>
    <property type="match status" value="1"/>
</dbReference>
<feature type="compositionally biased region" description="Basic and acidic residues" evidence="11">
    <location>
        <begin position="171"/>
        <end position="184"/>
    </location>
</feature>
<dbReference type="KEGG" id="cim:CIMG_03984"/>
<evidence type="ECO:0000259" key="12">
    <source>
        <dbReference type="PROSITE" id="PS51722"/>
    </source>
</evidence>
<comment type="function">
    <text evidence="9">One of the essential components for the initiation of protein synthesis. Protects formylmethionyl-tRNA from spontaneous hydrolysis and promotes its binding to the 30S ribosomal subunits. Also involved in the hydrolysis of GTP during the formation of the 70S ribosomal complex.</text>
</comment>
<dbReference type="InterPro" id="IPR006847">
    <property type="entry name" value="IF2_N"/>
</dbReference>
<dbReference type="CDD" id="cd01887">
    <property type="entry name" value="IF2_eIF5B"/>
    <property type="match status" value="1"/>
</dbReference>
<feature type="region of interest" description="Disordered" evidence="11">
    <location>
        <begin position="773"/>
        <end position="802"/>
    </location>
</feature>
<feature type="compositionally biased region" description="Basic residues" evidence="11">
    <location>
        <begin position="378"/>
        <end position="387"/>
    </location>
</feature>
<reference evidence="14" key="1">
    <citation type="journal article" date="2009" name="Genome Res.">
        <title>Comparative genomic analyses of the human fungal pathogens Coccidioides and their relatives.</title>
        <authorList>
            <person name="Sharpton T.J."/>
            <person name="Stajich J.E."/>
            <person name="Rounsley S.D."/>
            <person name="Gardner M.J."/>
            <person name="Wortman J.R."/>
            <person name="Jordar V.S."/>
            <person name="Maiti R."/>
            <person name="Kodira C.D."/>
            <person name="Neafsey D.E."/>
            <person name="Zeng Q."/>
            <person name="Hung C.-Y."/>
            <person name="McMahan C."/>
            <person name="Muszewska A."/>
            <person name="Grynberg M."/>
            <person name="Mandel M.A."/>
            <person name="Kellner E.M."/>
            <person name="Barker B.M."/>
            <person name="Galgiani J.N."/>
            <person name="Orbach M.J."/>
            <person name="Kirkland T.N."/>
            <person name="Cole G.T."/>
            <person name="Henn M.R."/>
            <person name="Birren B.W."/>
            <person name="Taylor J.W."/>
        </authorList>
    </citation>
    <scope>NUCLEOTIDE SEQUENCE [LARGE SCALE GENOMIC DNA]</scope>
    <source>
        <strain evidence="14">RS</strain>
    </source>
</reference>
<dbReference type="NCBIfam" id="TIGR00231">
    <property type="entry name" value="small_GTP"/>
    <property type="match status" value="1"/>
</dbReference>
<dbReference type="HAMAP" id="MF_00100_B">
    <property type="entry name" value="IF_2_B"/>
    <property type="match status" value="1"/>
</dbReference>
<dbReference type="OMA" id="DPFVAGN"/>
<dbReference type="InterPro" id="IPR036925">
    <property type="entry name" value="TIF_IF2_dom3_sf"/>
</dbReference>
<comment type="subcellular location">
    <subcellularLocation>
        <location evidence="1">Mitochondrion</location>
    </subcellularLocation>
</comment>
<dbReference type="InterPro" id="IPR009000">
    <property type="entry name" value="Transl_B-barrel_sf"/>
</dbReference>
<dbReference type="InterPro" id="IPR023115">
    <property type="entry name" value="TIF_IF2_dom3"/>
</dbReference>
<dbReference type="InParanoid" id="A0A0E1RWW3"/>
<keyword evidence="14" id="KW-1185">Reference proteome</keyword>
<dbReference type="SUPFAM" id="SSF50447">
    <property type="entry name" value="Translation proteins"/>
    <property type="match status" value="2"/>
</dbReference>
<dbReference type="FunFam" id="2.40.30.10:FF:000008">
    <property type="entry name" value="Translation initiation factor IF-2"/>
    <property type="match status" value="1"/>
</dbReference>
<evidence type="ECO:0000256" key="1">
    <source>
        <dbReference type="ARBA" id="ARBA00004173"/>
    </source>
</evidence>
<evidence type="ECO:0000256" key="9">
    <source>
        <dbReference type="ARBA" id="ARBA00025162"/>
    </source>
</evidence>
<evidence type="ECO:0000256" key="5">
    <source>
        <dbReference type="ARBA" id="ARBA00022917"/>
    </source>
</evidence>
<dbReference type="InterPro" id="IPR005225">
    <property type="entry name" value="Small_GTP-bd"/>
</dbReference>
<reference evidence="14" key="2">
    <citation type="journal article" date="2010" name="Genome Res.">
        <title>Population genomic sequencing of Coccidioides fungi reveals recent hybridization and transposon control.</title>
        <authorList>
            <person name="Neafsey D.E."/>
            <person name="Barker B.M."/>
            <person name="Sharpton T.J."/>
            <person name="Stajich J.E."/>
            <person name="Park D.J."/>
            <person name="Whiston E."/>
            <person name="Hung C.-Y."/>
            <person name="McMahan C."/>
            <person name="White J."/>
            <person name="Sykes S."/>
            <person name="Heiman D."/>
            <person name="Young S."/>
            <person name="Zeng Q."/>
            <person name="Abouelleil A."/>
            <person name="Aftuck L."/>
            <person name="Bessette D."/>
            <person name="Brown A."/>
            <person name="FitzGerald M."/>
            <person name="Lui A."/>
            <person name="Macdonald J.P."/>
            <person name="Priest M."/>
            <person name="Orbach M.J."/>
            <person name="Galgiani J.N."/>
            <person name="Kirkland T.N."/>
            <person name="Cole G.T."/>
            <person name="Birren B.W."/>
            <person name="Henn M.R."/>
            <person name="Taylor J.W."/>
            <person name="Rounsley S.D."/>
        </authorList>
    </citation>
    <scope>GENOME REANNOTATION</scope>
    <source>
        <strain evidence="14">RS</strain>
    </source>
</reference>
<dbReference type="VEuPathDB" id="FungiDB:CIMG_03984"/>
<dbReference type="PANTHER" id="PTHR43381:SF20">
    <property type="entry name" value="TRANSLATION INITIATION FACTOR IF-2, MITOCHONDRIAL"/>
    <property type="match status" value="1"/>
</dbReference>
<dbReference type="InterPro" id="IPR027417">
    <property type="entry name" value="P-loop_NTPase"/>
</dbReference>
<protein>
    <recommendedName>
        <fullName evidence="10">Translation initiation factor IF-2, mitochondrial</fullName>
    </recommendedName>
</protein>
<dbReference type="SUPFAM" id="SSF52156">
    <property type="entry name" value="Initiation factor IF2/eIF5b, domain 3"/>
    <property type="match status" value="1"/>
</dbReference>
<dbReference type="InterPro" id="IPR044145">
    <property type="entry name" value="IF2_II"/>
</dbReference>
<evidence type="ECO:0000313" key="13">
    <source>
        <dbReference type="EMBL" id="EAS32960.2"/>
    </source>
</evidence>
<dbReference type="InterPro" id="IPR015760">
    <property type="entry name" value="TIF_IF2"/>
</dbReference>